<evidence type="ECO:0000313" key="2">
    <source>
        <dbReference type="Proteomes" id="UP000749646"/>
    </source>
</evidence>
<name>A0A9P6IJ80_9FUNG</name>
<gene>
    <name evidence="1" type="ORF">BGZ65_008204</name>
</gene>
<comment type="caution">
    <text evidence="1">The sequence shown here is derived from an EMBL/GenBank/DDBJ whole genome shotgun (WGS) entry which is preliminary data.</text>
</comment>
<dbReference type="AlphaFoldDB" id="A0A9P6IJ80"/>
<evidence type="ECO:0008006" key="3">
    <source>
        <dbReference type="Google" id="ProtNLM"/>
    </source>
</evidence>
<reference evidence="1" key="1">
    <citation type="journal article" date="2020" name="Fungal Divers.">
        <title>Resolving the Mortierellaceae phylogeny through synthesis of multi-gene phylogenetics and phylogenomics.</title>
        <authorList>
            <person name="Vandepol N."/>
            <person name="Liber J."/>
            <person name="Desiro A."/>
            <person name="Na H."/>
            <person name="Kennedy M."/>
            <person name="Barry K."/>
            <person name="Grigoriev I.V."/>
            <person name="Miller A.N."/>
            <person name="O'Donnell K."/>
            <person name="Stajich J.E."/>
            <person name="Bonito G."/>
        </authorList>
    </citation>
    <scope>NUCLEOTIDE SEQUENCE</scope>
    <source>
        <strain evidence="1">MES-2147</strain>
    </source>
</reference>
<dbReference type="Proteomes" id="UP000749646">
    <property type="component" value="Unassembled WGS sequence"/>
</dbReference>
<evidence type="ECO:0000313" key="1">
    <source>
        <dbReference type="EMBL" id="KAF9924683.1"/>
    </source>
</evidence>
<protein>
    <recommendedName>
        <fullName evidence="3">F-box domain-containing protein</fullName>
    </recommendedName>
</protein>
<sequence length="228" mass="26715">MRGMTSVFEILSLLDMICNELKPQDIRNCASCNKDWFSFFSPYRFKFVQFSNSSQERTLFLLENSHHIRELELNLTNAEAFVNPQCTRLKKLTLEFAYEDEEELNDAYPDDLEQEELNTIEGTDSPVTKLDKSMYAAELIQMNQGLRTLRIDSDRRITKPLRPLTKSILKAIANHPCLTTIQISMSLPCFVLLKVLRQLPRQLQELDIYVNSDLHQDEQQDDHQYHMH</sequence>
<keyword evidence="2" id="KW-1185">Reference proteome</keyword>
<dbReference type="EMBL" id="JAAAHW010010567">
    <property type="protein sequence ID" value="KAF9924683.1"/>
    <property type="molecule type" value="Genomic_DNA"/>
</dbReference>
<feature type="non-terminal residue" evidence="1">
    <location>
        <position position="228"/>
    </location>
</feature>
<dbReference type="SUPFAM" id="SSF52047">
    <property type="entry name" value="RNI-like"/>
    <property type="match status" value="1"/>
</dbReference>
<proteinExistence type="predicted"/>
<accession>A0A9P6IJ80</accession>
<dbReference type="OrthoDB" id="2437929at2759"/>
<organism evidence="1 2">
    <name type="scientific">Modicella reniformis</name>
    <dbReference type="NCBI Taxonomy" id="1440133"/>
    <lineage>
        <taxon>Eukaryota</taxon>
        <taxon>Fungi</taxon>
        <taxon>Fungi incertae sedis</taxon>
        <taxon>Mucoromycota</taxon>
        <taxon>Mortierellomycotina</taxon>
        <taxon>Mortierellomycetes</taxon>
        <taxon>Mortierellales</taxon>
        <taxon>Mortierellaceae</taxon>
        <taxon>Modicella</taxon>
    </lineage>
</organism>